<accession>A0AAV6EIF5</accession>
<dbReference type="RefSeq" id="WP_112000134.1">
    <property type="nucleotide sequence ID" value="NZ_CP053828.1"/>
</dbReference>
<dbReference type="EMBL" id="VZON01000001">
    <property type="protein sequence ID" value="KAB0614375.1"/>
    <property type="molecule type" value="Genomic_DNA"/>
</dbReference>
<dbReference type="SUPFAM" id="SSF56935">
    <property type="entry name" value="Porins"/>
    <property type="match status" value="1"/>
</dbReference>
<gene>
    <name evidence="2" type="ORF">F7P66_01950</name>
</gene>
<dbReference type="InterPro" id="IPR023614">
    <property type="entry name" value="Porin_dom_sf"/>
</dbReference>
<proteinExistence type="predicted"/>
<sequence length="416" mass="46270">MKLVKMSLAAIVAAGALSSVASATPLEEAIKNVDVSGYARYRFDSTQTDNGTTKDSAIAYHRFTSTIDFKAALDDNFFGVIGFRYDSRDLSGDGDNVNNTNVGQTMTTQADQGFDNYGQTFNVRQFLLGYKIGNTTIQAGRQVLGTFFTDDMVGTGLKVLNTDITGLTLAAIAFDDLQRDRHIGTNALGLQRLTNGVQTPVFTSDNNLYGVAAIGSYDPVSFQLWYALLQDVADLYAVDVAVSFDVTSDINLGFQGQYGASSIYDWYSHQNVKDADFWALQAKFNGFGVDARAGYVDFSTDGISLVSYEDQGKFIEAGEDLYDTYSGFFGDNNYWFLVAGYTFDKFRVGVDYVDGKRTTNLAIGEQDAYEIVGRLNYNYSKKLKFQTFWSHYEIDAKANVNDFKNDHFRFEARYNF</sequence>
<dbReference type="Proteomes" id="UP000423641">
    <property type="component" value="Unassembled WGS sequence"/>
</dbReference>
<dbReference type="GeneID" id="56510692"/>
<keyword evidence="1" id="KW-0732">Signal</keyword>
<organism evidence="2 3">
    <name type="scientific">Campylobacter hyointestinalis subsp. lawsonii</name>
    <dbReference type="NCBI Taxonomy" id="91353"/>
    <lineage>
        <taxon>Bacteria</taxon>
        <taxon>Pseudomonadati</taxon>
        <taxon>Campylobacterota</taxon>
        <taxon>Epsilonproteobacteria</taxon>
        <taxon>Campylobacterales</taxon>
        <taxon>Campylobacteraceae</taxon>
        <taxon>Campylobacter</taxon>
    </lineage>
</organism>
<reference evidence="2 3" key="1">
    <citation type="submission" date="2019-09" db="EMBL/GenBank/DDBJ databases">
        <title>Draft genome sequences of 48 bacterial type strains from the CCUG.</title>
        <authorList>
            <person name="Tunovic T."/>
            <person name="Pineiro-Iglesias B."/>
            <person name="Unosson C."/>
            <person name="Inganas E."/>
            <person name="Ohlen M."/>
            <person name="Cardew S."/>
            <person name="Jensie-Markopoulos S."/>
            <person name="Salva-Serra F."/>
            <person name="Jaen-Luchoro D."/>
            <person name="Karlsson R."/>
            <person name="Svensson-Stadler L."/>
            <person name="Chun J."/>
            <person name="Moore E."/>
        </authorList>
    </citation>
    <scope>NUCLEOTIDE SEQUENCE [LARGE SCALE GENOMIC DNA]</scope>
    <source>
        <strain evidence="2 3">CCUG 34538</strain>
    </source>
</reference>
<protein>
    <submittedName>
        <fullName evidence="2">Major outer membrane protein</fullName>
    </submittedName>
</protein>
<evidence type="ECO:0000256" key="1">
    <source>
        <dbReference type="SAM" id="SignalP"/>
    </source>
</evidence>
<evidence type="ECO:0000313" key="3">
    <source>
        <dbReference type="Proteomes" id="UP000423641"/>
    </source>
</evidence>
<name>A0AAV6EIF5_CAMHY</name>
<dbReference type="InterPro" id="IPR008439">
    <property type="entry name" value="Campylo_MOMP"/>
</dbReference>
<dbReference type="Pfam" id="PF05538">
    <property type="entry name" value="Campylo_MOMP"/>
    <property type="match status" value="1"/>
</dbReference>
<evidence type="ECO:0000313" key="2">
    <source>
        <dbReference type="EMBL" id="KAB0614375.1"/>
    </source>
</evidence>
<dbReference type="AlphaFoldDB" id="A0AAV6EIF5"/>
<feature type="signal peptide" evidence="1">
    <location>
        <begin position="1"/>
        <end position="23"/>
    </location>
</feature>
<feature type="chain" id="PRO_5043944187" evidence="1">
    <location>
        <begin position="24"/>
        <end position="416"/>
    </location>
</feature>
<comment type="caution">
    <text evidence="2">The sequence shown here is derived from an EMBL/GenBank/DDBJ whole genome shotgun (WGS) entry which is preliminary data.</text>
</comment>
<dbReference type="Gene3D" id="2.40.160.10">
    <property type="entry name" value="Porin"/>
    <property type="match status" value="1"/>
</dbReference>